<comment type="caution">
    <text evidence="1">The sequence shown here is derived from an EMBL/GenBank/DDBJ whole genome shotgun (WGS) entry which is preliminary data.</text>
</comment>
<reference evidence="1 2" key="2">
    <citation type="journal article" date="2022" name="Mol. Ecol. Resour.">
        <title>The genomes of chicory, endive, great burdock and yacon provide insights into Asteraceae paleo-polyploidization history and plant inulin production.</title>
        <authorList>
            <person name="Fan W."/>
            <person name="Wang S."/>
            <person name="Wang H."/>
            <person name="Wang A."/>
            <person name="Jiang F."/>
            <person name="Liu H."/>
            <person name="Zhao H."/>
            <person name="Xu D."/>
            <person name="Zhang Y."/>
        </authorList>
    </citation>
    <scope>NUCLEOTIDE SEQUENCE [LARGE SCALE GENOMIC DNA]</scope>
    <source>
        <strain evidence="2">cv. Niubang</strain>
    </source>
</reference>
<organism evidence="1 2">
    <name type="scientific">Arctium lappa</name>
    <name type="common">Greater burdock</name>
    <name type="synonym">Lappa major</name>
    <dbReference type="NCBI Taxonomy" id="4217"/>
    <lineage>
        <taxon>Eukaryota</taxon>
        <taxon>Viridiplantae</taxon>
        <taxon>Streptophyta</taxon>
        <taxon>Embryophyta</taxon>
        <taxon>Tracheophyta</taxon>
        <taxon>Spermatophyta</taxon>
        <taxon>Magnoliopsida</taxon>
        <taxon>eudicotyledons</taxon>
        <taxon>Gunneridae</taxon>
        <taxon>Pentapetalae</taxon>
        <taxon>asterids</taxon>
        <taxon>campanulids</taxon>
        <taxon>Asterales</taxon>
        <taxon>Asteraceae</taxon>
        <taxon>Carduoideae</taxon>
        <taxon>Cardueae</taxon>
        <taxon>Arctiinae</taxon>
        <taxon>Arctium</taxon>
    </lineage>
</organism>
<sequence>MVLFLLLIDTRFCIDGLLEGFDLVEFCSNLFEEQVREPQPATTSQLAFDLVSASYKPSLATELHLQPNERQKFFPIIQLEGISCQSLHMMGLNVAGTWPKTVLERGSNLGLERCWKVAQNGVGTGLEFGLEQCWNVARI</sequence>
<dbReference type="Proteomes" id="UP001055879">
    <property type="component" value="Linkage Group LG07"/>
</dbReference>
<accession>A0ACB9AYR4</accession>
<gene>
    <name evidence="1" type="ORF">L6452_21584</name>
</gene>
<dbReference type="EMBL" id="CM042053">
    <property type="protein sequence ID" value="KAI3714626.1"/>
    <property type="molecule type" value="Genomic_DNA"/>
</dbReference>
<keyword evidence="2" id="KW-1185">Reference proteome</keyword>
<evidence type="ECO:0000313" key="2">
    <source>
        <dbReference type="Proteomes" id="UP001055879"/>
    </source>
</evidence>
<protein>
    <submittedName>
        <fullName evidence="1">Uncharacterized protein</fullName>
    </submittedName>
</protein>
<name>A0ACB9AYR4_ARCLA</name>
<reference evidence="2" key="1">
    <citation type="journal article" date="2022" name="Mol. Ecol. Resour.">
        <title>The genomes of chicory, endive, great burdock and yacon provide insights into Asteraceae palaeo-polyploidization history and plant inulin production.</title>
        <authorList>
            <person name="Fan W."/>
            <person name="Wang S."/>
            <person name="Wang H."/>
            <person name="Wang A."/>
            <person name="Jiang F."/>
            <person name="Liu H."/>
            <person name="Zhao H."/>
            <person name="Xu D."/>
            <person name="Zhang Y."/>
        </authorList>
    </citation>
    <scope>NUCLEOTIDE SEQUENCE [LARGE SCALE GENOMIC DNA]</scope>
    <source>
        <strain evidence="2">cv. Niubang</strain>
    </source>
</reference>
<evidence type="ECO:0000313" key="1">
    <source>
        <dbReference type="EMBL" id="KAI3714626.1"/>
    </source>
</evidence>
<proteinExistence type="predicted"/>